<proteinExistence type="predicted"/>
<gene>
    <name evidence="1" type="ORF">Sradi_5718800</name>
</gene>
<evidence type="ECO:0000313" key="1">
    <source>
        <dbReference type="EMBL" id="KAL0313195.1"/>
    </source>
</evidence>
<accession>A0AAW2L4L5</accession>
<name>A0AAW2L4L5_SESRA</name>
<reference evidence="1" key="2">
    <citation type="journal article" date="2024" name="Plant">
        <title>Genomic evolution and insights into agronomic trait innovations of Sesamum species.</title>
        <authorList>
            <person name="Miao H."/>
            <person name="Wang L."/>
            <person name="Qu L."/>
            <person name="Liu H."/>
            <person name="Sun Y."/>
            <person name="Le M."/>
            <person name="Wang Q."/>
            <person name="Wei S."/>
            <person name="Zheng Y."/>
            <person name="Lin W."/>
            <person name="Duan Y."/>
            <person name="Cao H."/>
            <person name="Xiong S."/>
            <person name="Wang X."/>
            <person name="Wei L."/>
            <person name="Li C."/>
            <person name="Ma Q."/>
            <person name="Ju M."/>
            <person name="Zhao R."/>
            <person name="Li G."/>
            <person name="Mu C."/>
            <person name="Tian Q."/>
            <person name="Mei H."/>
            <person name="Zhang T."/>
            <person name="Gao T."/>
            <person name="Zhang H."/>
        </authorList>
    </citation>
    <scope>NUCLEOTIDE SEQUENCE</scope>
    <source>
        <strain evidence="1">G02</strain>
    </source>
</reference>
<organism evidence="1">
    <name type="scientific">Sesamum radiatum</name>
    <name type="common">Black benniseed</name>
    <dbReference type="NCBI Taxonomy" id="300843"/>
    <lineage>
        <taxon>Eukaryota</taxon>
        <taxon>Viridiplantae</taxon>
        <taxon>Streptophyta</taxon>
        <taxon>Embryophyta</taxon>
        <taxon>Tracheophyta</taxon>
        <taxon>Spermatophyta</taxon>
        <taxon>Magnoliopsida</taxon>
        <taxon>eudicotyledons</taxon>
        <taxon>Gunneridae</taxon>
        <taxon>Pentapetalae</taxon>
        <taxon>asterids</taxon>
        <taxon>lamiids</taxon>
        <taxon>Lamiales</taxon>
        <taxon>Pedaliaceae</taxon>
        <taxon>Sesamum</taxon>
    </lineage>
</organism>
<reference evidence="1" key="1">
    <citation type="submission" date="2020-06" db="EMBL/GenBank/DDBJ databases">
        <authorList>
            <person name="Li T."/>
            <person name="Hu X."/>
            <person name="Zhang T."/>
            <person name="Song X."/>
            <person name="Zhang H."/>
            <person name="Dai N."/>
            <person name="Sheng W."/>
            <person name="Hou X."/>
            <person name="Wei L."/>
        </authorList>
    </citation>
    <scope>NUCLEOTIDE SEQUENCE</scope>
    <source>
        <strain evidence="1">G02</strain>
        <tissue evidence="1">Leaf</tissue>
    </source>
</reference>
<dbReference type="EMBL" id="JACGWJ010000026">
    <property type="protein sequence ID" value="KAL0313195.1"/>
    <property type="molecule type" value="Genomic_DNA"/>
</dbReference>
<dbReference type="AlphaFoldDB" id="A0AAW2L4L5"/>
<sequence>MNGLEKSTRKLINMLVQFKVTFKRSEHAVMLGEAFTLKKAQRLDVGRRRAMPKIQYLGANQLSRLRLLEKEIGRRFLKLARQKMLATTAM</sequence>
<protein>
    <submittedName>
        <fullName evidence="1">Uncharacterized protein</fullName>
    </submittedName>
</protein>
<comment type="caution">
    <text evidence="1">The sequence shown here is derived from an EMBL/GenBank/DDBJ whole genome shotgun (WGS) entry which is preliminary data.</text>
</comment>